<dbReference type="Proteomes" id="UP000222542">
    <property type="component" value="Unassembled WGS sequence"/>
</dbReference>
<feature type="region of interest" description="Disordered" evidence="1">
    <location>
        <begin position="139"/>
        <end position="166"/>
    </location>
</feature>
<feature type="region of interest" description="Disordered" evidence="1">
    <location>
        <begin position="64"/>
        <end position="84"/>
    </location>
</feature>
<dbReference type="Gramene" id="PHT69583">
    <property type="protein sequence ID" value="PHT69583"/>
    <property type="gene ID" value="T459_24687"/>
</dbReference>
<comment type="caution">
    <text evidence="2">The sequence shown here is derived from an EMBL/GenBank/DDBJ whole genome shotgun (WGS) entry which is preliminary data.</text>
</comment>
<proteinExistence type="predicted"/>
<reference evidence="2 3" key="1">
    <citation type="journal article" date="2014" name="Nat. Genet.">
        <title>Genome sequence of the hot pepper provides insights into the evolution of pungency in Capsicum species.</title>
        <authorList>
            <person name="Kim S."/>
            <person name="Park M."/>
            <person name="Yeom S.I."/>
            <person name="Kim Y.M."/>
            <person name="Lee J.M."/>
            <person name="Lee H.A."/>
            <person name="Seo E."/>
            <person name="Choi J."/>
            <person name="Cheong K."/>
            <person name="Kim K.T."/>
            <person name="Jung K."/>
            <person name="Lee G.W."/>
            <person name="Oh S.K."/>
            <person name="Bae C."/>
            <person name="Kim S.B."/>
            <person name="Lee H.Y."/>
            <person name="Kim S.Y."/>
            <person name="Kim M.S."/>
            <person name="Kang B.C."/>
            <person name="Jo Y.D."/>
            <person name="Yang H.B."/>
            <person name="Jeong H.J."/>
            <person name="Kang W.H."/>
            <person name="Kwon J.K."/>
            <person name="Shin C."/>
            <person name="Lim J.Y."/>
            <person name="Park J.H."/>
            <person name="Huh J.H."/>
            <person name="Kim J.S."/>
            <person name="Kim B.D."/>
            <person name="Cohen O."/>
            <person name="Paran I."/>
            <person name="Suh M.C."/>
            <person name="Lee S.B."/>
            <person name="Kim Y.K."/>
            <person name="Shin Y."/>
            <person name="Noh S.J."/>
            <person name="Park J."/>
            <person name="Seo Y.S."/>
            <person name="Kwon S.Y."/>
            <person name="Kim H.A."/>
            <person name="Park J.M."/>
            <person name="Kim H.J."/>
            <person name="Choi S.B."/>
            <person name="Bosland P.W."/>
            <person name="Reeves G."/>
            <person name="Jo S.H."/>
            <person name="Lee B.W."/>
            <person name="Cho H.T."/>
            <person name="Choi H.S."/>
            <person name="Lee M.S."/>
            <person name="Yu Y."/>
            <person name="Do Choi Y."/>
            <person name="Park B.S."/>
            <person name="van Deynze A."/>
            <person name="Ashrafi H."/>
            <person name="Hill T."/>
            <person name="Kim W.T."/>
            <person name="Pai H.S."/>
            <person name="Ahn H.K."/>
            <person name="Yeam I."/>
            <person name="Giovannoni J.J."/>
            <person name="Rose J.K."/>
            <person name="Sorensen I."/>
            <person name="Lee S.J."/>
            <person name="Kim R.W."/>
            <person name="Choi I.Y."/>
            <person name="Choi B.S."/>
            <person name="Lim J.S."/>
            <person name="Lee Y.H."/>
            <person name="Choi D."/>
        </authorList>
    </citation>
    <scope>NUCLEOTIDE SEQUENCE [LARGE SCALE GENOMIC DNA]</scope>
    <source>
        <strain evidence="3">cv. CM334</strain>
    </source>
</reference>
<keyword evidence="3" id="KW-1185">Reference proteome</keyword>
<sequence length="166" mass="17643">MSSLPQSISLGISGGGLSRGDDGGGGGGGASSSSGAGAPANRDRRMQLAEWLVLDLLNPCLRENAPLELSKSTSATEASMRKRNSIETAEQLALDLNNPDLRENAIVELSYSETRHHHRAIPREKLSYQTQVVHQIALLAGDDQDGAPTPSSMHRNPPPPTPSERD</sequence>
<accession>A0A2G2YIJ6</accession>
<evidence type="ECO:0000313" key="3">
    <source>
        <dbReference type="Proteomes" id="UP000222542"/>
    </source>
</evidence>
<dbReference type="GO" id="GO:0030015">
    <property type="term" value="C:CCR4-NOT core complex"/>
    <property type="evidence" value="ECO:0000318"/>
    <property type="project" value="GO_Central"/>
</dbReference>
<evidence type="ECO:0000256" key="1">
    <source>
        <dbReference type="SAM" id="MobiDB-lite"/>
    </source>
</evidence>
<dbReference type="EMBL" id="AYRZ02000010">
    <property type="protein sequence ID" value="PHT69583.1"/>
    <property type="molecule type" value="Genomic_DNA"/>
</dbReference>
<dbReference type="GO" id="GO:0017148">
    <property type="term" value="P:negative regulation of translation"/>
    <property type="evidence" value="ECO:0000318"/>
    <property type="project" value="GO_Central"/>
</dbReference>
<feature type="compositionally biased region" description="Gly residues" evidence="1">
    <location>
        <begin position="12"/>
        <end position="30"/>
    </location>
</feature>
<name>A0A2G2YIJ6_CAPAN</name>
<feature type="region of interest" description="Disordered" evidence="1">
    <location>
        <begin position="1"/>
        <end position="42"/>
    </location>
</feature>
<dbReference type="AlphaFoldDB" id="A0A2G2YIJ6"/>
<protein>
    <submittedName>
        <fullName evidence="2">Uncharacterized protein</fullName>
    </submittedName>
</protein>
<organism evidence="2 3">
    <name type="scientific">Capsicum annuum</name>
    <name type="common">Capsicum pepper</name>
    <dbReference type="NCBI Taxonomy" id="4072"/>
    <lineage>
        <taxon>Eukaryota</taxon>
        <taxon>Viridiplantae</taxon>
        <taxon>Streptophyta</taxon>
        <taxon>Embryophyta</taxon>
        <taxon>Tracheophyta</taxon>
        <taxon>Spermatophyta</taxon>
        <taxon>Magnoliopsida</taxon>
        <taxon>eudicotyledons</taxon>
        <taxon>Gunneridae</taxon>
        <taxon>Pentapetalae</taxon>
        <taxon>asterids</taxon>
        <taxon>lamiids</taxon>
        <taxon>Solanales</taxon>
        <taxon>Solanaceae</taxon>
        <taxon>Solanoideae</taxon>
        <taxon>Capsiceae</taxon>
        <taxon>Capsicum</taxon>
    </lineage>
</organism>
<feature type="compositionally biased region" description="Pro residues" evidence="1">
    <location>
        <begin position="156"/>
        <end position="166"/>
    </location>
</feature>
<dbReference type="STRING" id="4072.A0A2G2YIJ6"/>
<gene>
    <name evidence="2" type="ORF">T459_24687</name>
</gene>
<reference evidence="2 3" key="2">
    <citation type="journal article" date="2017" name="Genome Biol.">
        <title>New reference genome sequences of hot pepper reveal the massive evolution of plant disease-resistance genes by retroduplication.</title>
        <authorList>
            <person name="Kim S."/>
            <person name="Park J."/>
            <person name="Yeom S.I."/>
            <person name="Kim Y.M."/>
            <person name="Seo E."/>
            <person name="Kim K.T."/>
            <person name="Kim M.S."/>
            <person name="Lee J.M."/>
            <person name="Cheong K."/>
            <person name="Shin H.S."/>
            <person name="Kim S.B."/>
            <person name="Han K."/>
            <person name="Lee J."/>
            <person name="Park M."/>
            <person name="Lee H.A."/>
            <person name="Lee H.Y."/>
            <person name="Lee Y."/>
            <person name="Oh S."/>
            <person name="Lee J.H."/>
            <person name="Choi E."/>
            <person name="Choi E."/>
            <person name="Lee S.E."/>
            <person name="Jeon J."/>
            <person name="Kim H."/>
            <person name="Choi G."/>
            <person name="Song H."/>
            <person name="Lee J."/>
            <person name="Lee S.C."/>
            <person name="Kwon J.K."/>
            <person name="Lee H.Y."/>
            <person name="Koo N."/>
            <person name="Hong Y."/>
            <person name="Kim R.W."/>
            <person name="Kang W.H."/>
            <person name="Huh J.H."/>
            <person name="Kang B.C."/>
            <person name="Yang T.J."/>
            <person name="Lee Y.H."/>
            <person name="Bennetzen J.L."/>
            <person name="Choi D."/>
        </authorList>
    </citation>
    <scope>NUCLEOTIDE SEQUENCE [LARGE SCALE GENOMIC DNA]</scope>
    <source>
        <strain evidence="3">cv. CM334</strain>
    </source>
</reference>
<dbReference type="GO" id="GO:0000932">
    <property type="term" value="C:P-body"/>
    <property type="evidence" value="ECO:0000318"/>
    <property type="project" value="GO_Central"/>
</dbReference>
<evidence type="ECO:0000313" key="2">
    <source>
        <dbReference type="EMBL" id="PHT69583.1"/>
    </source>
</evidence>